<evidence type="ECO:0000313" key="3">
    <source>
        <dbReference type="Proteomes" id="UP000574769"/>
    </source>
</evidence>
<feature type="chain" id="PRO_5030776675" description="Glycoside hydrolase" evidence="1">
    <location>
        <begin position="19"/>
        <end position="291"/>
    </location>
</feature>
<evidence type="ECO:0000256" key="1">
    <source>
        <dbReference type="SAM" id="SignalP"/>
    </source>
</evidence>
<accession>A0A7W7EYH2</accession>
<sequence>MRTLFGLLALLIATPGFAQPGAPVVSAPPAVYATDPFYARYVDAGGIPILSSSRTPDRALLLAREIVLSLLAKRPDIAAELRREGLRVAIMAPDESTLDIPEQRDWKKPAIDDPRLTRCERKHYQERIGRLTDRQYWDYRARGMGGLLTSAAAENLLAGPNDRYHGQNTFVHEFSHAIFRAAARIDPAFFRRVEKAYFHARKTGLWTNEYAATTIEEYWAVGTQFWFNSAPLASFGSVKVLSDGDLKAYDPRLHAVLAEVYAGHQAAGDLFWQHPDRVPKGPVPEFTAEVC</sequence>
<dbReference type="SUPFAM" id="SSF55486">
    <property type="entry name" value="Metalloproteases ('zincins'), catalytic domain"/>
    <property type="match status" value="1"/>
</dbReference>
<dbReference type="AlphaFoldDB" id="A0A7W7EYH2"/>
<evidence type="ECO:0008006" key="4">
    <source>
        <dbReference type="Google" id="ProtNLM"/>
    </source>
</evidence>
<dbReference type="EMBL" id="JACHNY010000001">
    <property type="protein sequence ID" value="MBB4616385.1"/>
    <property type="molecule type" value="Genomic_DNA"/>
</dbReference>
<protein>
    <recommendedName>
        <fullName evidence="4">Glycoside hydrolase</fullName>
    </recommendedName>
</protein>
<keyword evidence="1" id="KW-0732">Signal</keyword>
<organism evidence="2 3">
    <name type="scientific">Sphingomonas abaci</name>
    <dbReference type="NCBI Taxonomy" id="237611"/>
    <lineage>
        <taxon>Bacteria</taxon>
        <taxon>Pseudomonadati</taxon>
        <taxon>Pseudomonadota</taxon>
        <taxon>Alphaproteobacteria</taxon>
        <taxon>Sphingomonadales</taxon>
        <taxon>Sphingomonadaceae</taxon>
        <taxon>Sphingomonas</taxon>
    </lineage>
</organism>
<keyword evidence="3" id="KW-1185">Reference proteome</keyword>
<feature type="signal peptide" evidence="1">
    <location>
        <begin position="1"/>
        <end position="18"/>
    </location>
</feature>
<comment type="caution">
    <text evidence="2">The sequence shown here is derived from an EMBL/GenBank/DDBJ whole genome shotgun (WGS) entry which is preliminary data.</text>
</comment>
<proteinExistence type="predicted"/>
<dbReference type="RefSeq" id="WP_221239746.1">
    <property type="nucleotide sequence ID" value="NZ_JACHNY010000001.1"/>
</dbReference>
<reference evidence="2 3" key="1">
    <citation type="submission" date="2020-08" db="EMBL/GenBank/DDBJ databases">
        <title>Genomic Encyclopedia of Type Strains, Phase IV (KMG-IV): sequencing the most valuable type-strain genomes for metagenomic binning, comparative biology and taxonomic classification.</title>
        <authorList>
            <person name="Goeker M."/>
        </authorList>
    </citation>
    <scope>NUCLEOTIDE SEQUENCE [LARGE SCALE GENOMIC DNA]</scope>
    <source>
        <strain evidence="2 3">DSM 15867</strain>
    </source>
</reference>
<name>A0A7W7EYH2_9SPHN</name>
<gene>
    <name evidence="2" type="ORF">GGQ96_000491</name>
</gene>
<dbReference type="Proteomes" id="UP000574769">
    <property type="component" value="Unassembled WGS sequence"/>
</dbReference>
<evidence type="ECO:0000313" key="2">
    <source>
        <dbReference type="EMBL" id="MBB4616385.1"/>
    </source>
</evidence>